<evidence type="ECO:0000313" key="3">
    <source>
        <dbReference type="Proteomes" id="UP001140949"/>
    </source>
</evidence>
<protein>
    <submittedName>
        <fullName evidence="2">Uncharacterized protein</fullName>
    </submittedName>
</protein>
<reference evidence="2" key="2">
    <citation type="submission" date="2023-04" db="EMBL/GenBank/DDBJ databases">
        <authorList>
            <person name="Bruccoleri R.E."/>
            <person name="Oakeley E.J."/>
            <person name="Faust A.-M."/>
            <person name="Dessus-Babus S."/>
            <person name="Altorfer M."/>
            <person name="Burckhardt D."/>
            <person name="Oertli M."/>
            <person name="Naumann U."/>
            <person name="Petersen F."/>
            <person name="Wong J."/>
        </authorList>
    </citation>
    <scope>NUCLEOTIDE SEQUENCE</scope>
    <source>
        <strain evidence="2">GSM-AAB239-AS_SAM_17_03QT</strain>
        <tissue evidence="2">Leaf</tissue>
    </source>
</reference>
<dbReference type="AlphaFoldDB" id="A0AAX6I2P3"/>
<keyword evidence="3" id="KW-1185">Reference proteome</keyword>
<dbReference type="Proteomes" id="UP001140949">
    <property type="component" value="Unassembled WGS sequence"/>
</dbReference>
<feature type="compositionally biased region" description="Low complexity" evidence="1">
    <location>
        <begin position="183"/>
        <end position="192"/>
    </location>
</feature>
<organism evidence="2 3">
    <name type="scientific">Iris pallida</name>
    <name type="common">Sweet iris</name>
    <dbReference type="NCBI Taxonomy" id="29817"/>
    <lineage>
        <taxon>Eukaryota</taxon>
        <taxon>Viridiplantae</taxon>
        <taxon>Streptophyta</taxon>
        <taxon>Embryophyta</taxon>
        <taxon>Tracheophyta</taxon>
        <taxon>Spermatophyta</taxon>
        <taxon>Magnoliopsida</taxon>
        <taxon>Liliopsida</taxon>
        <taxon>Asparagales</taxon>
        <taxon>Iridaceae</taxon>
        <taxon>Iridoideae</taxon>
        <taxon>Irideae</taxon>
        <taxon>Iris</taxon>
    </lineage>
</organism>
<evidence type="ECO:0000256" key="1">
    <source>
        <dbReference type="SAM" id="MobiDB-lite"/>
    </source>
</evidence>
<feature type="region of interest" description="Disordered" evidence="1">
    <location>
        <begin position="1"/>
        <end position="32"/>
    </location>
</feature>
<gene>
    <name evidence="2" type="ORF">M6B38_284555</name>
</gene>
<evidence type="ECO:0000313" key="2">
    <source>
        <dbReference type="EMBL" id="KAJ6847044.1"/>
    </source>
</evidence>
<reference evidence="2" key="1">
    <citation type="journal article" date="2023" name="GigaByte">
        <title>Genome assembly of the bearded iris, Iris pallida Lam.</title>
        <authorList>
            <person name="Bruccoleri R.E."/>
            <person name="Oakeley E.J."/>
            <person name="Faust A.M.E."/>
            <person name="Altorfer M."/>
            <person name="Dessus-Babus S."/>
            <person name="Burckhardt D."/>
            <person name="Oertli M."/>
            <person name="Naumann U."/>
            <person name="Petersen F."/>
            <person name="Wong J."/>
        </authorList>
    </citation>
    <scope>NUCLEOTIDE SEQUENCE</scope>
    <source>
        <strain evidence="2">GSM-AAB239-AS_SAM_17_03QT</strain>
    </source>
</reference>
<dbReference type="PANTHER" id="PTHR31722">
    <property type="entry name" value="OS06G0675200 PROTEIN"/>
    <property type="match status" value="1"/>
</dbReference>
<dbReference type="EMBL" id="JANAVB010005597">
    <property type="protein sequence ID" value="KAJ6847044.1"/>
    <property type="molecule type" value="Genomic_DNA"/>
</dbReference>
<feature type="compositionally biased region" description="Low complexity" evidence="1">
    <location>
        <begin position="140"/>
        <end position="150"/>
    </location>
</feature>
<sequence length="334" mass="35794">MASACVNSPSPDRGFGWLSPHSSFTRDSDPNPIVATPLVDPDFIDFEFRLHDPVAVLHADELFSGGRLVPLHFSKPAPSAPEAPAPPTRLSRREELIGCGSASDIFAVSPKAPTCTSRWRELLRIKKQQQTANPKPDPGSRNPNPNPRSSALKQFLHRRSSLADPNLSRPLLKDSEPEAVLSRLSLSSSTSSDENLRFSIDSDPNPNPNPNPNPHRMLFNRNPPRSRATSSKRTGRSPARRSADAATGPPLRCSSVDSPRMNASGKVVFQGLGRSASSPSAFKYKGGPDRSSYSANVRVINVPVPSKAGLVFGFLGSKNAASSGAGASRGRNHA</sequence>
<feature type="compositionally biased region" description="Polar residues" evidence="1">
    <location>
        <begin position="1"/>
        <end position="10"/>
    </location>
</feature>
<feature type="region of interest" description="Disordered" evidence="1">
    <location>
        <begin position="183"/>
        <end position="259"/>
    </location>
</feature>
<name>A0AAX6I2P3_IRIPA</name>
<feature type="region of interest" description="Disordered" evidence="1">
    <location>
        <begin position="128"/>
        <end position="150"/>
    </location>
</feature>
<accession>A0AAX6I2P3</accession>
<proteinExistence type="predicted"/>
<dbReference type="PANTHER" id="PTHR31722:SF0">
    <property type="entry name" value="OS06G0675200 PROTEIN"/>
    <property type="match status" value="1"/>
</dbReference>
<comment type="caution">
    <text evidence="2">The sequence shown here is derived from an EMBL/GenBank/DDBJ whole genome shotgun (WGS) entry which is preliminary data.</text>
</comment>